<dbReference type="SUPFAM" id="SSF88713">
    <property type="entry name" value="Glycoside hydrolase/deacetylase"/>
    <property type="match status" value="1"/>
</dbReference>
<evidence type="ECO:0000313" key="4">
    <source>
        <dbReference type="EMBL" id="GII01302.1"/>
    </source>
</evidence>
<dbReference type="Gene3D" id="3.20.20.370">
    <property type="entry name" value="Glycoside hydrolase/deacetylase"/>
    <property type="match status" value="1"/>
</dbReference>
<feature type="domain" description="NodB homology" evidence="3">
    <location>
        <begin position="44"/>
        <end position="275"/>
    </location>
</feature>
<dbReference type="PANTHER" id="PTHR34216">
    <property type="match status" value="1"/>
</dbReference>
<organism evidence="4 5">
    <name type="scientific">Planobispora takensis</name>
    <dbReference type="NCBI Taxonomy" id="1367882"/>
    <lineage>
        <taxon>Bacteria</taxon>
        <taxon>Bacillati</taxon>
        <taxon>Actinomycetota</taxon>
        <taxon>Actinomycetes</taxon>
        <taxon>Streptosporangiales</taxon>
        <taxon>Streptosporangiaceae</taxon>
        <taxon>Planobispora</taxon>
    </lineage>
</organism>
<reference evidence="4" key="1">
    <citation type="submission" date="2021-01" db="EMBL/GenBank/DDBJ databases">
        <title>Whole genome shotgun sequence of Planobispora takensis NBRC 109077.</title>
        <authorList>
            <person name="Komaki H."/>
            <person name="Tamura T."/>
        </authorList>
    </citation>
    <scope>NUCLEOTIDE SEQUENCE</scope>
    <source>
        <strain evidence="4">NBRC 109077</strain>
    </source>
</reference>
<dbReference type="GO" id="GO:0005975">
    <property type="term" value="P:carbohydrate metabolic process"/>
    <property type="evidence" value="ECO:0007669"/>
    <property type="project" value="InterPro"/>
</dbReference>
<evidence type="ECO:0000259" key="3">
    <source>
        <dbReference type="PROSITE" id="PS51677"/>
    </source>
</evidence>
<dbReference type="Pfam" id="PF01522">
    <property type="entry name" value="Polysacc_deac_1"/>
    <property type="match status" value="1"/>
</dbReference>
<evidence type="ECO:0000256" key="2">
    <source>
        <dbReference type="SAM" id="SignalP"/>
    </source>
</evidence>
<dbReference type="GO" id="GO:0016810">
    <property type="term" value="F:hydrolase activity, acting on carbon-nitrogen (but not peptide) bonds"/>
    <property type="evidence" value="ECO:0007669"/>
    <property type="project" value="InterPro"/>
</dbReference>
<comment type="caution">
    <text evidence="4">The sequence shown here is derived from an EMBL/GenBank/DDBJ whole genome shotgun (WGS) entry which is preliminary data.</text>
</comment>
<dbReference type="InterPro" id="IPR011330">
    <property type="entry name" value="Glyco_hydro/deAcase_b/a-brl"/>
</dbReference>
<accession>A0A8J3SY09</accession>
<dbReference type="InterPro" id="IPR051398">
    <property type="entry name" value="Polysacch_Deacetylase"/>
</dbReference>
<keyword evidence="5" id="KW-1185">Reference proteome</keyword>
<keyword evidence="1 2" id="KW-0732">Signal</keyword>
<gene>
    <name evidence="4" type="ORF">Pta02_33100</name>
</gene>
<evidence type="ECO:0000313" key="5">
    <source>
        <dbReference type="Proteomes" id="UP000634476"/>
    </source>
</evidence>
<evidence type="ECO:0000256" key="1">
    <source>
        <dbReference type="ARBA" id="ARBA00022729"/>
    </source>
</evidence>
<dbReference type="RefSeq" id="WP_203875685.1">
    <property type="nucleotide sequence ID" value="NZ_BOOK01000022.1"/>
</dbReference>
<proteinExistence type="predicted"/>
<dbReference type="PROSITE" id="PS51677">
    <property type="entry name" value="NODB"/>
    <property type="match status" value="1"/>
</dbReference>
<dbReference type="PANTHER" id="PTHR34216:SF11">
    <property type="entry name" value="CHITOOLIGOSACCHARIDE DEACETYLASE"/>
    <property type="match status" value="1"/>
</dbReference>
<feature type="signal peptide" evidence="2">
    <location>
        <begin position="1"/>
        <end position="31"/>
    </location>
</feature>
<dbReference type="CDD" id="cd10967">
    <property type="entry name" value="CE4_GLA_like_6s"/>
    <property type="match status" value="1"/>
</dbReference>
<name>A0A8J3SY09_9ACTN</name>
<dbReference type="InterPro" id="IPR002509">
    <property type="entry name" value="NODB_dom"/>
</dbReference>
<dbReference type="AlphaFoldDB" id="A0A8J3SY09"/>
<dbReference type="EMBL" id="BOOK01000022">
    <property type="protein sequence ID" value="GII01302.1"/>
    <property type="molecule type" value="Genomic_DNA"/>
</dbReference>
<sequence length="275" mass="29923">MKTATFPRAAWISAVLALAALLLPLGAPARAETEAPKKPKKPRTIVVLTFDDGDATHLAVARMLQKRGMRGTFYVNSATLGDEEKLTTRELAAIAKAGHEIGGHTLNHSRLTELLPDQQRTQICDDRRALMKMGYRVTTLAYPFGSVDADAKRTAKSCGYNAARVVGGIRQWNCPGCPPAESLPPADRWGIRSPGSFTEETQVRQMRQLVLNAEKTGGLIPLVFHRVCAGCGWYSNSPGDVEEFLDWLASRKSRGTVVRTMAEAIGGPLRPMPKG</sequence>
<feature type="chain" id="PRO_5035175600" description="NodB homology domain-containing protein" evidence="2">
    <location>
        <begin position="32"/>
        <end position="275"/>
    </location>
</feature>
<dbReference type="Proteomes" id="UP000634476">
    <property type="component" value="Unassembled WGS sequence"/>
</dbReference>
<protein>
    <recommendedName>
        <fullName evidence="3">NodB homology domain-containing protein</fullName>
    </recommendedName>
</protein>